<dbReference type="PANTHER" id="PTHR31227">
    <property type="entry name" value="PROTEIN CBG15697"/>
    <property type="match status" value="1"/>
</dbReference>
<keyword evidence="5" id="KW-1185">Reference proteome</keyword>
<gene>
    <name evidence="4" type="ORF">CELE_Y57G7A.6</name>
    <name evidence="4 6" type="ORF">Y57G7A.6</name>
</gene>
<keyword evidence="7" id="KW-1267">Proteomics identification</keyword>
<feature type="compositionally biased region" description="Basic and acidic residues" evidence="1">
    <location>
        <begin position="848"/>
        <end position="891"/>
    </location>
</feature>
<dbReference type="WormBase" id="Y57G7A.6">
    <property type="protein sequence ID" value="CE54268"/>
    <property type="gene ID" value="WBGene00021969"/>
</dbReference>
<dbReference type="Proteomes" id="UP000001940">
    <property type="component" value="Chromosome II"/>
</dbReference>
<evidence type="ECO:0000313" key="6">
    <source>
        <dbReference type="WormBase" id="Y57G7A.6"/>
    </source>
</evidence>
<dbReference type="PhylomeDB" id="O76623"/>
<dbReference type="Pfam" id="PF02206">
    <property type="entry name" value="WSN"/>
    <property type="match status" value="1"/>
</dbReference>
<dbReference type="OrthoDB" id="5876120at2759"/>
<dbReference type="SMART" id="SM00453">
    <property type="entry name" value="WSN"/>
    <property type="match status" value="1"/>
</dbReference>
<feature type="transmembrane region" description="Helical" evidence="2">
    <location>
        <begin position="765"/>
        <end position="785"/>
    </location>
</feature>
<protein>
    <recommendedName>
        <fullName evidence="3">Domain of unknown function WSN domain-containing protein</fullName>
    </recommendedName>
</protein>
<organism evidence="4 5">
    <name type="scientific">Caenorhabditis elegans</name>
    <dbReference type="NCBI Taxonomy" id="6239"/>
    <lineage>
        <taxon>Eukaryota</taxon>
        <taxon>Metazoa</taxon>
        <taxon>Ecdysozoa</taxon>
        <taxon>Nematoda</taxon>
        <taxon>Chromadorea</taxon>
        <taxon>Rhabditida</taxon>
        <taxon>Rhabditina</taxon>
        <taxon>Rhabditomorpha</taxon>
        <taxon>Rhabditoidea</taxon>
        <taxon>Rhabditidae</taxon>
        <taxon>Peloderinae</taxon>
        <taxon>Caenorhabditis</taxon>
    </lineage>
</organism>
<dbReference type="PeptideAtlas" id="O76623"/>
<feature type="region of interest" description="Disordered" evidence="1">
    <location>
        <begin position="807"/>
        <end position="891"/>
    </location>
</feature>
<keyword evidence="2" id="KW-0812">Transmembrane</keyword>
<dbReference type="eggNOG" id="ENOG502SZZP">
    <property type="taxonomic scope" value="Eukaryota"/>
</dbReference>
<proteinExistence type="evidence at protein level"/>
<evidence type="ECO:0000259" key="3">
    <source>
        <dbReference type="SMART" id="SM00453"/>
    </source>
</evidence>
<dbReference type="Bgee" id="WBGene00021969">
    <property type="expression patterns" value="Expressed in adult organism and 1 other cell type or tissue"/>
</dbReference>
<dbReference type="EMBL" id="BX284602">
    <property type="protein sequence ID" value="CCD71447.2"/>
    <property type="molecule type" value="Genomic_DNA"/>
</dbReference>
<evidence type="ECO:0000313" key="4">
    <source>
        <dbReference type="EMBL" id="CCD71447.2"/>
    </source>
</evidence>
<dbReference type="HOGENOM" id="CLU_010019_0_0_1"/>
<dbReference type="PaxDb" id="6239-Y57G7A.6"/>
<dbReference type="UCSC" id="Y57G7A.6">
    <property type="organism name" value="c. elegans"/>
</dbReference>
<dbReference type="InParanoid" id="O76623"/>
<dbReference type="PANTHER" id="PTHR31227:SF1">
    <property type="entry name" value="DOMAIN OF UNKNOWN FUNCTION WSN DOMAIN-CONTAINING PROTEIN"/>
    <property type="match status" value="1"/>
</dbReference>
<keyword evidence="2" id="KW-0472">Membrane</keyword>
<reference evidence="4 5" key="1">
    <citation type="journal article" date="1998" name="Science">
        <title>Genome sequence of the nematode C. elegans: a platform for investigating biology.</title>
        <authorList>
            <consortium name="The C. elegans sequencing consortium"/>
            <person name="Sulson J.E."/>
            <person name="Waterston R."/>
        </authorList>
    </citation>
    <scope>NUCLEOTIDE SEQUENCE [LARGE SCALE GENOMIC DNA]</scope>
    <source>
        <strain evidence="4 5">Bristol N2</strain>
    </source>
</reference>
<dbReference type="SMR" id="O76623"/>
<dbReference type="FunCoup" id="O76623">
    <property type="interactions" value="2"/>
</dbReference>
<feature type="compositionally biased region" description="Polar residues" evidence="1">
    <location>
        <begin position="814"/>
        <end position="825"/>
    </location>
</feature>
<dbReference type="PIR" id="T37208">
    <property type="entry name" value="T37208"/>
</dbReference>
<evidence type="ECO:0000256" key="2">
    <source>
        <dbReference type="SAM" id="Phobius"/>
    </source>
</evidence>
<feature type="domain" description="Domain of unknown function WSN" evidence="3">
    <location>
        <begin position="56"/>
        <end position="124"/>
    </location>
</feature>
<dbReference type="AGR" id="WB:WBGene00021969"/>
<sequence length="891" mass="98568">MRIKSIISMIILLKIAIFGIVTTFVECDNFNVNNVESLDHSSRRQFARAVSSHNNEDPATLFKKLPAVARLITAIAIINGFSDGSIPADPVIAELLNIDTASLQQLEKFNKTSVDKFMESLGSAVIDSHPDTLKVEQAILDMSEVKMAWKNIGSLSNIPANDTLHSLLTIGSWDISGLKSFDLKSTLDMMVSESSTVSDVKKQLADLSSSVKKLAFLNTMKPIIELLEKWKPIKPFADIMELYLGAGALWYPPPKPKFTENAEAVNNISLYADKLNIFVMKEVVGSPYSQIIRNVTAGFANGISDIGMLTSDSKDQWLERLLKPSFPLSGVRTLTKHASEMKKLDDLWKPVTTESHFYTMRQVTELQQHLGNLLPQNGIETSLTTLKTCPSESFNAQLATNLKNGAVHALLLLKQVKALESISSVVNSKDFQKYSNSTNSSDIKIMGRLLLPLTQKFKLIQDSGSLQEHADGAQGLMNFRKASIQTLIDHLDCFKDNTTDMDKIASTARSAKILRKLTSDKAFANNFNDVSSAVSKSLPLLGPLRKMAEAYKNDSSSEISELKKLKVLQDLSKPFGDAVGALISIKKASSGADFETFVKNGEAAQKNVKSSGTPNQKIHFESQFGDFEETTQQIEMFLFDVNSWEKSIAVKKNSNLSAYGQMFADLAIFNSIDLKFEERLAATEGFDDTQIVTEFRESLLKLSKLDLEFSRYKSALTIMPDVLNSVGAGFKGKKLDLPVSGGGVNNVSTSTQFAIVGDPNSALKYTVTILIIGAVLGTIAFLWCWRDQNCIYHKLRRHYFKPNHNMKTAREVDPNSQKPVASQSEPETERFVKRRAQTLVKTQPKPVSKAEKIATKPKESVKVSPKDAKTNTESEETKAVEKKSELKVQAK</sequence>
<keyword evidence="2" id="KW-1133">Transmembrane helix</keyword>
<evidence type="ECO:0007829" key="7">
    <source>
        <dbReference type="PeptideAtlas" id="O76623"/>
    </source>
</evidence>
<dbReference type="STRING" id="6239.Y57G7A.6.1"/>
<dbReference type="CTD" id="173506"/>
<dbReference type="KEGG" id="cel:CELE_Y57G7A.6"/>
<name>O76623_CAEEL</name>
<dbReference type="GeneID" id="173506"/>
<feature type="transmembrane region" description="Helical" evidence="2">
    <location>
        <begin position="7"/>
        <end position="25"/>
    </location>
</feature>
<evidence type="ECO:0000256" key="1">
    <source>
        <dbReference type="SAM" id="MobiDB-lite"/>
    </source>
</evidence>
<dbReference type="InterPro" id="IPR003125">
    <property type="entry name" value="WSN"/>
</dbReference>
<evidence type="ECO:0000313" key="5">
    <source>
        <dbReference type="Proteomes" id="UP000001940"/>
    </source>
</evidence>
<dbReference type="AlphaFoldDB" id="O76623"/>
<accession>O76623</accession>